<dbReference type="Proteomes" id="UP000193040">
    <property type="component" value="Unassembled WGS sequence"/>
</dbReference>
<accession>A0A1X0Y6V5</accession>
<organism evidence="1 2">
    <name type="scientific">Mycobacterium simiae</name>
    <name type="common">Mycobacterium habana</name>
    <dbReference type="NCBI Taxonomy" id="1784"/>
    <lineage>
        <taxon>Bacteria</taxon>
        <taxon>Bacillati</taxon>
        <taxon>Actinomycetota</taxon>
        <taxon>Actinomycetes</taxon>
        <taxon>Mycobacteriales</taxon>
        <taxon>Mycobacteriaceae</taxon>
        <taxon>Mycobacterium</taxon>
        <taxon>Mycobacterium simiae complex</taxon>
    </lineage>
</organism>
<proteinExistence type="predicted"/>
<dbReference type="STRING" id="1784.VC42_19115"/>
<dbReference type="EMBL" id="MZZM01000016">
    <property type="protein sequence ID" value="ORJ60812.1"/>
    <property type="molecule type" value="Genomic_DNA"/>
</dbReference>
<protein>
    <submittedName>
        <fullName evidence="1">Uncharacterized protein</fullName>
    </submittedName>
</protein>
<reference evidence="1 2" key="1">
    <citation type="submission" date="2017-03" db="EMBL/GenBank/DDBJ databases">
        <title>Genomic insights into Mycobacterium simiae human colonization.</title>
        <authorList>
            <person name="Steffani J.L."/>
            <person name="Brunck M.E."/>
            <person name="Cruz E."/>
            <person name="Montiel R."/>
            <person name="Barona F."/>
        </authorList>
    </citation>
    <scope>NUCLEOTIDE SEQUENCE [LARGE SCALE GENOMIC DNA]</scope>
    <source>
        <strain evidence="1 2">MsiGto</strain>
    </source>
</reference>
<sequence length="74" mass="7922">MQNIEADYLVIGAGAMFADRIKAAFIAQLRAISDATSPDDLLTRLGDAGALLRLDPDVRPTMYRCATVQPTALA</sequence>
<name>A0A1X0Y6V5_MYCSI</name>
<evidence type="ECO:0000313" key="1">
    <source>
        <dbReference type="EMBL" id="ORJ60812.1"/>
    </source>
</evidence>
<keyword evidence="2" id="KW-1185">Reference proteome</keyword>
<evidence type="ECO:0000313" key="2">
    <source>
        <dbReference type="Proteomes" id="UP000193040"/>
    </source>
</evidence>
<gene>
    <name evidence="1" type="ORF">B5M45_11065</name>
</gene>
<comment type="caution">
    <text evidence="1">The sequence shown here is derived from an EMBL/GenBank/DDBJ whole genome shotgun (WGS) entry which is preliminary data.</text>
</comment>
<dbReference type="AlphaFoldDB" id="A0A1X0Y6V5"/>